<dbReference type="InterPro" id="IPR036640">
    <property type="entry name" value="ABC1_TM_sf"/>
</dbReference>
<dbReference type="Proteomes" id="UP000640335">
    <property type="component" value="Unassembled WGS sequence"/>
</dbReference>
<evidence type="ECO:0000256" key="5">
    <source>
        <dbReference type="SAM" id="Phobius"/>
    </source>
</evidence>
<dbReference type="Gene3D" id="1.20.1560.10">
    <property type="entry name" value="ABC transporter type 1, transmembrane domain"/>
    <property type="match status" value="1"/>
</dbReference>
<evidence type="ECO:0000256" key="3">
    <source>
        <dbReference type="ARBA" id="ARBA00022989"/>
    </source>
</evidence>
<sequence>MYKLIKELVKKNKISILIIFLLQFISSIISMFTPYLNGSFIDSLISVSVINQLVNFILFIVLLS</sequence>
<comment type="subcellular location">
    <subcellularLocation>
        <location evidence="1">Cell membrane</location>
        <topology evidence="1">Multi-pass membrane protein</topology>
    </subcellularLocation>
</comment>
<proteinExistence type="predicted"/>
<evidence type="ECO:0000256" key="4">
    <source>
        <dbReference type="ARBA" id="ARBA00023136"/>
    </source>
</evidence>
<keyword evidence="4 5" id="KW-0472">Membrane</keyword>
<feature type="transmembrane region" description="Helical" evidence="5">
    <location>
        <begin position="12"/>
        <end position="32"/>
    </location>
</feature>
<gene>
    <name evidence="6" type="ORF">H9660_14845</name>
</gene>
<comment type="caution">
    <text evidence="6">The sequence shown here is derived from an EMBL/GenBank/DDBJ whole genome shotgun (WGS) entry which is preliminary data.</text>
</comment>
<feature type="non-terminal residue" evidence="6">
    <location>
        <position position="64"/>
    </location>
</feature>
<evidence type="ECO:0000256" key="2">
    <source>
        <dbReference type="ARBA" id="ARBA00022692"/>
    </source>
</evidence>
<evidence type="ECO:0000313" key="6">
    <source>
        <dbReference type="EMBL" id="MBD7916419.1"/>
    </source>
</evidence>
<keyword evidence="7" id="KW-1185">Reference proteome</keyword>
<reference evidence="6 7" key="1">
    <citation type="submission" date="2020-08" db="EMBL/GenBank/DDBJ databases">
        <title>A Genomic Blueprint of the Chicken Gut Microbiome.</title>
        <authorList>
            <person name="Gilroy R."/>
            <person name="Ravi A."/>
            <person name="Getino M."/>
            <person name="Pursley I."/>
            <person name="Horton D.L."/>
            <person name="Alikhan N.-F."/>
            <person name="Baker D."/>
            <person name="Gharbi K."/>
            <person name="Hall N."/>
            <person name="Watson M."/>
            <person name="Adriaenssens E.M."/>
            <person name="Foster-Nyarko E."/>
            <person name="Jarju S."/>
            <person name="Secka A."/>
            <person name="Antonio M."/>
            <person name="Oren A."/>
            <person name="Chaudhuri R."/>
            <person name="La Ragione R.M."/>
            <person name="Hildebrand F."/>
            <person name="Pallen M.J."/>
        </authorList>
    </citation>
    <scope>NUCLEOTIDE SEQUENCE [LARGE SCALE GENOMIC DNA]</scope>
    <source>
        <strain evidence="6 7">Sa3CUN1</strain>
    </source>
</reference>
<protein>
    <recommendedName>
        <fullName evidence="8">ABC transporter ATP-binding protein</fullName>
    </recommendedName>
</protein>
<keyword evidence="3 5" id="KW-1133">Transmembrane helix</keyword>
<feature type="transmembrane region" description="Helical" evidence="5">
    <location>
        <begin position="44"/>
        <end position="63"/>
    </location>
</feature>
<name>A0ABR8Q835_9CLOT</name>
<organism evidence="6 7">
    <name type="scientific">Clostridium gallinarum</name>
    <dbReference type="NCBI Taxonomy" id="2762246"/>
    <lineage>
        <taxon>Bacteria</taxon>
        <taxon>Bacillati</taxon>
        <taxon>Bacillota</taxon>
        <taxon>Clostridia</taxon>
        <taxon>Eubacteriales</taxon>
        <taxon>Clostridiaceae</taxon>
        <taxon>Clostridium</taxon>
    </lineage>
</organism>
<keyword evidence="2 5" id="KW-0812">Transmembrane</keyword>
<evidence type="ECO:0008006" key="8">
    <source>
        <dbReference type="Google" id="ProtNLM"/>
    </source>
</evidence>
<dbReference type="SUPFAM" id="SSF90123">
    <property type="entry name" value="ABC transporter transmembrane region"/>
    <property type="match status" value="1"/>
</dbReference>
<dbReference type="EMBL" id="JACSQZ010000081">
    <property type="protein sequence ID" value="MBD7916419.1"/>
    <property type="molecule type" value="Genomic_DNA"/>
</dbReference>
<evidence type="ECO:0000313" key="7">
    <source>
        <dbReference type="Proteomes" id="UP000640335"/>
    </source>
</evidence>
<accession>A0ABR8Q835</accession>
<evidence type="ECO:0000256" key="1">
    <source>
        <dbReference type="ARBA" id="ARBA00004651"/>
    </source>
</evidence>